<dbReference type="InterPro" id="IPR036108">
    <property type="entry name" value="4pyrrol_syn_uPrphyn_synt_sf"/>
</dbReference>
<evidence type="ECO:0000256" key="1">
    <source>
        <dbReference type="ARBA" id="ARBA00004772"/>
    </source>
</evidence>
<evidence type="ECO:0000313" key="11">
    <source>
        <dbReference type="EMBL" id="AQS46728.1"/>
    </source>
</evidence>
<evidence type="ECO:0000313" key="12">
    <source>
        <dbReference type="Proteomes" id="UP000185622"/>
    </source>
</evidence>
<keyword evidence="4 9" id="KW-0456">Lyase</keyword>
<comment type="similarity">
    <text evidence="2 9">Belongs to the uroporphyrinogen-III synthase family.</text>
</comment>
<dbReference type="EC" id="4.2.1.75" evidence="3 9"/>
<evidence type="ECO:0000256" key="3">
    <source>
        <dbReference type="ARBA" id="ARBA00013109"/>
    </source>
</evidence>
<dbReference type="RefSeq" id="WP_075776708.1">
    <property type="nucleotide sequence ID" value="NZ_CP019437.1"/>
</dbReference>
<dbReference type="CDD" id="cd06578">
    <property type="entry name" value="HemD"/>
    <property type="match status" value="1"/>
</dbReference>
<feature type="domain" description="Tetrapyrrole biosynthesis uroporphyrinogen III synthase" evidence="10">
    <location>
        <begin position="36"/>
        <end position="228"/>
    </location>
</feature>
<dbReference type="Pfam" id="PF02602">
    <property type="entry name" value="HEM4"/>
    <property type="match status" value="1"/>
</dbReference>
<dbReference type="Gene3D" id="3.40.50.10090">
    <property type="match status" value="2"/>
</dbReference>
<comment type="catalytic activity">
    <reaction evidence="8 9">
        <text>hydroxymethylbilane = uroporphyrinogen III + H2O</text>
        <dbReference type="Rhea" id="RHEA:18965"/>
        <dbReference type="ChEBI" id="CHEBI:15377"/>
        <dbReference type="ChEBI" id="CHEBI:57308"/>
        <dbReference type="ChEBI" id="CHEBI:57845"/>
        <dbReference type="EC" id="4.2.1.75"/>
    </reaction>
</comment>
<comment type="pathway">
    <text evidence="1 9">Porphyrin-containing compound metabolism; protoporphyrin-IX biosynthesis; coproporphyrinogen-III from 5-aminolevulinate: step 3/4.</text>
</comment>
<dbReference type="InterPro" id="IPR039793">
    <property type="entry name" value="UROS/Hem4"/>
</dbReference>
<accession>A0ABM6IDC8</accession>
<keyword evidence="5 9" id="KW-0627">Porphyrin biosynthesis</keyword>
<name>A0ABM6IDC8_9RHOB</name>
<evidence type="ECO:0000256" key="9">
    <source>
        <dbReference type="RuleBase" id="RU366031"/>
    </source>
</evidence>
<evidence type="ECO:0000256" key="2">
    <source>
        <dbReference type="ARBA" id="ARBA00008133"/>
    </source>
</evidence>
<evidence type="ECO:0000259" key="10">
    <source>
        <dbReference type="Pfam" id="PF02602"/>
    </source>
</evidence>
<dbReference type="SUPFAM" id="SSF69618">
    <property type="entry name" value="HemD-like"/>
    <property type="match status" value="1"/>
</dbReference>
<dbReference type="PANTHER" id="PTHR38042">
    <property type="entry name" value="UROPORPHYRINOGEN-III SYNTHASE, CHLOROPLASTIC"/>
    <property type="match status" value="1"/>
</dbReference>
<dbReference type="InterPro" id="IPR003754">
    <property type="entry name" value="4pyrrol_synth_uPrphyn_synth"/>
</dbReference>
<dbReference type="Proteomes" id="UP000185622">
    <property type="component" value="Chromosome"/>
</dbReference>
<dbReference type="PANTHER" id="PTHR38042:SF1">
    <property type="entry name" value="UROPORPHYRINOGEN-III SYNTHASE, CHLOROPLASTIC"/>
    <property type="match status" value="1"/>
</dbReference>
<evidence type="ECO:0000256" key="5">
    <source>
        <dbReference type="ARBA" id="ARBA00023244"/>
    </source>
</evidence>
<dbReference type="EMBL" id="CP019437">
    <property type="protein sequence ID" value="AQS46728.1"/>
    <property type="molecule type" value="Genomic_DNA"/>
</dbReference>
<evidence type="ECO:0000256" key="8">
    <source>
        <dbReference type="ARBA" id="ARBA00048617"/>
    </source>
</evidence>
<reference evidence="11 12" key="1">
    <citation type="submission" date="2017-01" db="EMBL/GenBank/DDBJ databases">
        <title>The complete genome sequence of a sulfur-oxidizing marine bacterium Thioclava sp. 25B10_4T.</title>
        <authorList>
            <person name="Liu Y."/>
            <person name="Lai Q."/>
            <person name="Shao Z."/>
        </authorList>
    </citation>
    <scope>NUCLEOTIDE SEQUENCE [LARGE SCALE GENOMIC DNA]</scope>
    <source>
        <strain evidence="11 12">25B10_4</strain>
    </source>
</reference>
<evidence type="ECO:0000256" key="7">
    <source>
        <dbReference type="ARBA" id="ARBA00040167"/>
    </source>
</evidence>
<organism evidence="11 12">
    <name type="scientific">Thioclava nitratireducens</name>
    <dbReference type="NCBI Taxonomy" id="1915078"/>
    <lineage>
        <taxon>Bacteria</taxon>
        <taxon>Pseudomonadati</taxon>
        <taxon>Pseudomonadota</taxon>
        <taxon>Alphaproteobacteria</taxon>
        <taxon>Rhodobacterales</taxon>
        <taxon>Paracoccaceae</taxon>
        <taxon>Thioclava</taxon>
    </lineage>
</organism>
<proteinExistence type="inferred from homology"/>
<evidence type="ECO:0000256" key="4">
    <source>
        <dbReference type="ARBA" id="ARBA00023239"/>
    </source>
</evidence>
<gene>
    <name evidence="11" type="ORF">BMG03_02080</name>
</gene>
<evidence type="ECO:0000256" key="6">
    <source>
        <dbReference type="ARBA" id="ARBA00037589"/>
    </source>
</evidence>
<keyword evidence="12" id="KW-1185">Reference proteome</keyword>
<comment type="function">
    <text evidence="6 9">Catalyzes cyclization of the linear tetrapyrrole, hydroxymethylbilane, to the macrocyclic uroporphyrinogen III.</text>
</comment>
<protein>
    <recommendedName>
        <fullName evidence="7 9">Uroporphyrinogen-III synthase</fullName>
        <ecNumber evidence="3 9">4.2.1.75</ecNumber>
    </recommendedName>
</protein>
<sequence length="241" mass="26083">MDSQSERPILLVTRPAVAAEGFVRAFRDRFGADWPAVISPLTEIELLDTPIPEFQTAIFTSQHAVAAFHRMAQGRGRQAYCVGLRTARAAREAGFDAIAGPGDAEALSELIARQQLGGKLLFLRGEQIAYDLEERLNSAGIETESTILYRQLPRPLSAEAKAVLRASRPVLAPIFSPNAADRFLDALPQAPHPPLFVAAMSEAVASRLKSASLCHLEVARHPDAQGMLDALAVLLQRQKAG</sequence>